<keyword evidence="2" id="KW-1185">Reference proteome</keyword>
<sequence length="102" mass="11231">MQFVAELAAINSMGYSFSKLEIDSGLLDGLSSNNEVEGSSQSKSLSNHLDHEIAQLTKLRSGPHVNLSRVLPGKRRLPVSTYENVGGSRGKFYGKRKVLIRR</sequence>
<dbReference type="EMBL" id="JBFOLJ010000001">
    <property type="protein sequence ID" value="KAL2556737.1"/>
    <property type="molecule type" value="Genomic_DNA"/>
</dbReference>
<organism evidence="1 2">
    <name type="scientific">Forsythia ovata</name>
    <dbReference type="NCBI Taxonomy" id="205694"/>
    <lineage>
        <taxon>Eukaryota</taxon>
        <taxon>Viridiplantae</taxon>
        <taxon>Streptophyta</taxon>
        <taxon>Embryophyta</taxon>
        <taxon>Tracheophyta</taxon>
        <taxon>Spermatophyta</taxon>
        <taxon>Magnoliopsida</taxon>
        <taxon>eudicotyledons</taxon>
        <taxon>Gunneridae</taxon>
        <taxon>Pentapetalae</taxon>
        <taxon>asterids</taxon>
        <taxon>lamiids</taxon>
        <taxon>Lamiales</taxon>
        <taxon>Oleaceae</taxon>
        <taxon>Forsythieae</taxon>
        <taxon>Forsythia</taxon>
    </lineage>
</organism>
<evidence type="ECO:0000313" key="1">
    <source>
        <dbReference type="EMBL" id="KAL2556737.1"/>
    </source>
</evidence>
<reference evidence="2" key="1">
    <citation type="submission" date="2024-07" db="EMBL/GenBank/DDBJ databases">
        <title>Two chromosome-level genome assemblies of Korean endemic species Abeliophyllum distichum and Forsythia ovata (Oleaceae).</title>
        <authorList>
            <person name="Jang H."/>
        </authorList>
    </citation>
    <scope>NUCLEOTIDE SEQUENCE [LARGE SCALE GENOMIC DNA]</scope>
</reference>
<dbReference type="AlphaFoldDB" id="A0ABD1X435"/>
<comment type="caution">
    <text evidence="1">The sequence shown here is derived from an EMBL/GenBank/DDBJ whole genome shotgun (WGS) entry which is preliminary data.</text>
</comment>
<name>A0ABD1X435_9LAMI</name>
<dbReference type="Proteomes" id="UP001604277">
    <property type="component" value="Unassembled WGS sequence"/>
</dbReference>
<evidence type="ECO:0000313" key="2">
    <source>
        <dbReference type="Proteomes" id="UP001604277"/>
    </source>
</evidence>
<accession>A0ABD1X435</accession>
<proteinExistence type="predicted"/>
<gene>
    <name evidence="1" type="ORF">Fot_01476</name>
</gene>
<protein>
    <submittedName>
        <fullName evidence="1">Transducin family protein/WD-40 repeat family protein</fullName>
    </submittedName>
</protein>